<dbReference type="AlphaFoldDB" id="A0A2A2J646"/>
<gene>
    <name evidence="3" type="ORF">WR25_07746</name>
</gene>
<dbReference type="GO" id="GO:0042765">
    <property type="term" value="C:GPI-anchor transamidase complex"/>
    <property type="evidence" value="ECO:0007669"/>
    <property type="project" value="InterPro"/>
</dbReference>
<keyword evidence="4" id="KW-1185">Reference proteome</keyword>
<evidence type="ECO:0000256" key="1">
    <source>
        <dbReference type="SAM" id="Phobius"/>
    </source>
</evidence>
<feature type="chain" id="PRO_5013353549" description="GPI transamidase component PIG-T" evidence="2">
    <location>
        <begin position="23"/>
        <end position="593"/>
    </location>
</feature>
<keyword evidence="2" id="KW-0732">Signal</keyword>
<feature type="signal peptide" evidence="2">
    <location>
        <begin position="1"/>
        <end position="22"/>
    </location>
</feature>
<keyword evidence="1" id="KW-1133">Transmembrane helix</keyword>
<organism evidence="3 4">
    <name type="scientific">Diploscapter pachys</name>
    <dbReference type="NCBI Taxonomy" id="2018661"/>
    <lineage>
        <taxon>Eukaryota</taxon>
        <taxon>Metazoa</taxon>
        <taxon>Ecdysozoa</taxon>
        <taxon>Nematoda</taxon>
        <taxon>Chromadorea</taxon>
        <taxon>Rhabditida</taxon>
        <taxon>Rhabditina</taxon>
        <taxon>Rhabditomorpha</taxon>
        <taxon>Rhabditoidea</taxon>
        <taxon>Rhabditidae</taxon>
        <taxon>Diploscapter</taxon>
    </lineage>
</organism>
<accession>A0A2A2J646</accession>
<dbReference type="GO" id="GO:0016255">
    <property type="term" value="P:attachment of GPI anchor to protein"/>
    <property type="evidence" value="ECO:0007669"/>
    <property type="project" value="InterPro"/>
</dbReference>
<evidence type="ECO:0000313" key="4">
    <source>
        <dbReference type="Proteomes" id="UP000218231"/>
    </source>
</evidence>
<dbReference type="OrthoDB" id="331263at2759"/>
<name>A0A2A2J646_9BILA</name>
<dbReference type="InterPro" id="IPR007245">
    <property type="entry name" value="PIG-T"/>
</dbReference>
<dbReference type="PANTHER" id="PTHR12959">
    <property type="entry name" value="GPI TRANSAMIDASE COMPONENT PIG-T-RELATED"/>
    <property type="match status" value="1"/>
</dbReference>
<evidence type="ECO:0000256" key="2">
    <source>
        <dbReference type="SAM" id="SignalP"/>
    </source>
</evidence>
<feature type="transmembrane region" description="Helical" evidence="1">
    <location>
        <begin position="551"/>
        <end position="568"/>
    </location>
</feature>
<sequence>MWDSNGLVVLIFVGCLAGAVFGDRYNEELTISRLPTNALLANFRFTIDSDGDKLGPDYHLFPRLVAEMIKSHDIAELELAFAQGRWRLDEWGLQTQPAIPTGAHLIAWINGKNESAIDAEWTNLVDSLNGIFCSSISSISKHLTASPKQTLKMNGVKKENGKMMQVRYGAVPEESLCTENLTPWRKLLPCKSDGLISLLNPYSIYATTYSTMGLNVIRLCQEKTCHWRLNAHISVVFETNLEALEAGILFDTLFKRDLAGRCSVAESSRLLIRKGNDEIDFSPSPKSIHGEGHHSYAVFDLNDKDLDLRKIEFTYKNVDASRREPAIGIFTVQGGVDQQSGTLKTRIINSDRGSKTVTLMHILPWFMRIYYGSIQMKCQLLGGSKENVIPAVLSKNFKESLIRTSPSTIEWQFVLLHESMCEFEFEFDKAHMRIWDYPPDANHGMYAAGALLVIDDKEGRLHNHRPILGDYVNSAYEQLVNPTLPYPLSYSVFSNPILVSLPVPDFSMPFNVICFVLTVVSFCISPVLRYTTSMIMITDGVTLEKNRGRNLVRVLLLGLCGLAIYAQVNEMSTSDIRRKIEELFRKLNDMGSM</sequence>
<reference evidence="3 4" key="1">
    <citation type="journal article" date="2017" name="Curr. Biol.">
        <title>Genome architecture and evolution of a unichromosomal asexual nematode.</title>
        <authorList>
            <person name="Fradin H."/>
            <person name="Zegar C."/>
            <person name="Gutwein M."/>
            <person name="Lucas J."/>
            <person name="Kovtun M."/>
            <person name="Corcoran D."/>
            <person name="Baugh L.R."/>
            <person name="Kiontke K."/>
            <person name="Gunsalus K."/>
            <person name="Fitch D.H."/>
            <person name="Piano F."/>
        </authorList>
    </citation>
    <scope>NUCLEOTIDE SEQUENCE [LARGE SCALE GENOMIC DNA]</scope>
    <source>
        <strain evidence="3">PF1309</strain>
    </source>
</reference>
<keyword evidence="1" id="KW-0812">Transmembrane</keyword>
<dbReference type="PANTHER" id="PTHR12959:SF11">
    <property type="entry name" value="GPI TRANSAMIDASE COMPONENT PIG-T"/>
    <property type="match status" value="1"/>
</dbReference>
<proteinExistence type="predicted"/>
<evidence type="ECO:0000313" key="3">
    <source>
        <dbReference type="EMBL" id="PAV57246.1"/>
    </source>
</evidence>
<feature type="transmembrane region" description="Helical" evidence="1">
    <location>
        <begin position="508"/>
        <end position="530"/>
    </location>
</feature>
<dbReference type="STRING" id="2018661.A0A2A2J646"/>
<evidence type="ECO:0008006" key="5">
    <source>
        <dbReference type="Google" id="ProtNLM"/>
    </source>
</evidence>
<dbReference type="Pfam" id="PF04113">
    <property type="entry name" value="Gpi16"/>
    <property type="match status" value="2"/>
</dbReference>
<dbReference type="Proteomes" id="UP000218231">
    <property type="component" value="Unassembled WGS sequence"/>
</dbReference>
<keyword evidence="1" id="KW-0472">Membrane</keyword>
<comment type="caution">
    <text evidence="3">The sequence shown here is derived from an EMBL/GenBank/DDBJ whole genome shotgun (WGS) entry which is preliminary data.</text>
</comment>
<dbReference type="EMBL" id="LIAE01010650">
    <property type="protein sequence ID" value="PAV57246.1"/>
    <property type="molecule type" value="Genomic_DNA"/>
</dbReference>
<protein>
    <recommendedName>
        <fullName evidence="5">GPI transamidase component PIG-T</fullName>
    </recommendedName>
</protein>